<dbReference type="Proteomes" id="UP000789901">
    <property type="component" value="Unassembled WGS sequence"/>
</dbReference>
<keyword evidence="3" id="KW-1185">Reference proteome</keyword>
<sequence length="45" mass="4965">MTQKLGTRTKYTPLQKNGTSPTPVVATGKREFRPNLEELGKLGYG</sequence>
<accession>A0ABN7WF08</accession>
<gene>
    <name evidence="2" type="ORF">GMARGA_LOCUS30224</name>
</gene>
<feature type="compositionally biased region" description="Polar residues" evidence="1">
    <location>
        <begin position="1"/>
        <end position="22"/>
    </location>
</feature>
<reference evidence="2 3" key="1">
    <citation type="submission" date="2021-06" db="EMBL/GenBank/DDBJ databases">
        <authorList>
            <person name="Kallberg Y."/>
            <person name="Tangrot J."/>
            <person name="Rosling A."/>
        </authorList>
    </citation>
    <scope>NUCLEOTIDE SEQUENCE [LARGE SCALE GENOMIC DNA]</scope>
    <source>
        <strain evidence="2 3">120-4 pot B 10/14</strain>
    </source>
</reference>
<organism evidence="2 3">
    <name type="scientific">Gigaspora margarita</name>
    <dbReference type="NCBI Taxonomy" id="4874"/>
    <lineage>
        <taxon>Eukaryota</taxon>
        <taxon>Fungi</taxon>
        <taxon>Fungi incertae sedis</taxon>
        <taxon>Mucoromycota</taxon>
        <taxon>Glomeromycotina</taxon>
        <taxon>Glomeromycetes</taxon>
        <taxon>Diversisporales</taxon>
        <taxon>Gigasporaceae</taxon>
        <taxon>Gigaspora</taxon>
    </lineage>
</organism>
<evidence type="ECO:0000256" key="1">
    <source>
        <dbReference type="SAM" id="MobiDB-lite"/>
    </source>
</evidence>
<name>A0ABN7WF08_GIGMA</name>
<evidence type="ECO:0000313" key="3">
    <source>
        <dbReference type="Proteomes" id="UP000789901"/>
    </source>
</evidence>
<proteinExistence type="predicted"/>
<comment type="caution">
    <text evidence="2">The sequence shown here is derived from an EMBL/GenBank/DDBJ whole genome shotgun (WGS) entry which is preliminary data.</text>
</comment>
<protein>
    <submittedName>
        <fullName evidence="2">29413_t:CDS:1</fullName>
    </submittedName>
</protein>
<feature type="non-terminal residue" evidence="2">
    <location>
        <position position="45"/>
    </location>
</feature>
<feature type="region of interest" description="Disordered" evidence="1">
    <location>
        <begin position="1"/>
        <end position="32"/>
    </location>
</feature>
<dbReference type="EMBL" id="CAJVQB010042165">
    <property type="protein sequence ID" value="CAG8830159.1"/>
    <property type="molecule type" value="Genomic_DNA"/>
</dbReference>
<evidence type="ECO:0000313" key="2">
    <source>
        <dbReference type="EMBL" id="CAG8830159.1"/>
    </source>
</evidence>